<evidence type="ECO:0000313" key="7">
    <source>
        <dbReference type="EMBL" id="OSQ52104.1"/>
    </source>
</evidence>
<organism evidence="7 8">
    <name type="scientific">Marivita geojedonensis</name>
    <dbReference type="NCBI Taxonomy" id="1123756"/>
    <lineage>
        <taxon>Bacteria</taxon>
        <taxon>Pseudomonadati</taxon>
        <taxon>Pseudomonadota</taxon>
        <taxon>Alphaproteobacteria</taxon>
        <taxon>Rhodobacterales</taxon>
        <taxon>Roseobacteraceae</taxon>
        <taxon>Marivita</taxon>
    </lineage>
</organism>
<dbReference type="STRING" id="1123756.MGEO_06170"/>
<dbReference type="OrthoDB" id="9780147at2"/>
<keyword evidence="4" id="KW-0676">Redox-active center</keyword>
<evidence type="ECO:0000256" key="1">
    <source>
        <dbReference type="ARBA" id="ARBA00022729"/>
    </source>
</evidence>
<evidence type="ECO:0000256" key="5">
    <source>
        <dbReference type="SAM" id="SignalP"/>
    </source>
</evidence>
<evidence type="ECO:0000259" key="6">
    <source>
        <dbReference type="PROSITE" id="PS51352"/>
    </source>
</evidence>
<dbReference type="Proteomes" id="UP000193926">
    <property type="component" value="Unassembled WGS sequence"/>
</dbReference>
<dbReference type="Gene3D" id="3.40.30.10">
    <property type="entry name" value="Glutaredoxin"/>
    <property type="match status" value="1"/>
</dbReference>
<keyword evidence="2" id="KW-0560">Oxidoreductase</keyword>
<dbReference type="InterPro" id="IPR041205">
    <property type="entry name" value="ScsC_N"/>
</dbReference>
<reference evidence="7 8" key="1">
    <citation type="submission" date="2014-03" db="EMBL/GenBank/DDBJ databases">
        <title>The draft genome sequence of Marivita geojedonensis KCTC 23882.</title>
        <authorList>
            <person name="Lai Q."/>
            <person name="Shao Z."/>
        </authorList>
    </citation>
    <scope>NUCLEOTIDE SEQUENCE [LARGE SCALE GENOMIC DNA]</scope>
    <source>
        <strain evidence="7 8">DPG-138</strain>
    </source>
</reference>
<feature type="chain" id="PRO_5010862222" evidence="5">
    <location>
        <begin position="22"/>
        <end position="249"/>
    </location>
</feature>
<dbReference type="InterPro" id="IPR036249">
    <property type="entry name" value="Thioredoxin-like_sf"/>
</dbReference>
<name>A0A1X4NNK8_9RHOB</name>
<keyword evidence="8" id="KW-1185">Reference proteome</keyword>
<dbReference type="CDD" id="cd03023">
    <property type="entry name" value="DsbA_Com1_like"/>
    <property type="match status" value="1"/>
</dbReference>
<dbReference type="Pfam" id="PF18312">
    <property type="entry name" value="ScsC_N"/>
    <property type="match status" value="1"/>
</dbReference>
<evidence type="ECO:0000256" key="3">
    <source>
        <dbReference type="ARBA" id="ARBA00023157"/>
    </source>
</evidence>
<dbReference type="PROSITE" id="PS51352">
    <property type="entry name" value="THIOREDOXIN_2"/>
    <property type="match status" value="1"/>
</dbReference>
<dbReference type="Pfam" id="PF01323">
    <property type="entry name" value="DSBA"/>
    <property type="match status" value="1"/>
</dbReference>
<proteinExistence type="predicted"/>
<dbReference type="PANTHER" id="PTHR13887:SF14">
    <property type="entry name" value="DISULFIDE BOND FORMATION PROTEIN D"/>
    <property type="match status" value="1"/>
</dbReference>
<keyword evidence="3" id="KW-1015">Disulfide bond</keyword>
<feature type="domain" description="Thioredoxin" evidence="6">
    <location>
        <begin position="53"/>
        <end position="249"/>
    </location>
</feature>
<dbReference type="SUPFAM" id="SSF52833">
    <property type="entry name" value="Thioredoxin-like"/>
    <property type="match status" value="1"/>
</dbReference>
<feature type="signal peptide" evidence="5">
    <location>
        <begin position="1"/>
        <end position="21"/>
    </location>
</feature>
<dbReference type="AlphaFoldDB" id="A0A1X4NNK8"/>
<dbReference type="InterPro" id="IPR001853">
    <property type="entry name" value="DSBA-like_thioredoxin_dom"/>
</dbReference>
<evidence type="ECO:0000256" key="4">
    <source>
        <dbReference type="ARBA" id="ARBA00023284"/>
    </source>
</evidence>
<accession>A0A1X4NNK8</accession>
<evidence type="ECO:0000256" key="2">
    <source>
        <dbReference type="ARBA" id="ARBA00023002"/>
    </source>
</evidence>
<dbReference type="GO" id="GO:0016491">
    <property type="term" value="F:oxidoreductase activity"/>
    <property type="evidence" value="ECO:0007669"/>
    <property type="project" value="UniProtKB-KW"/>
</dbReference>
<keyword evidence="1 5" id="KW-0732">Signal</keyword>
<sequence length="249" mass="27312">MLKTRFAPSLLALMLATATQASDLDFDNMSEAERTAFGAQVRTYLLENPEVIMEAVQVLEERRAAEQAQGDVQLIANNADAIFNDGYSWVGGNPEGDVTIVEFFDYRCGFCRRAHPEVAQLLELDGNIRYVAKEFPILGENSVISSRFALAVREVAGDEAYEAAKETLIALNADMDDTVLRRLADTLGLDADEVIAAMDSEDITAQLAKTRELAQALQINGTPSFVMGDQLIRGYVPLDAMQQIVAEAR</sequence>
<evidence type="ECO:0000313" key="8">
    <source>
        <dbReference type="Proteomes" id="UP000193926"/>
    </source>
</evidence>
<dbReference type="InterPro" id="IPR013766">
    <property type="entry name" value="Thioredoxin_domain"/>
</dbReference>
<comment type="caution">
    <text evidence="7">The sequence shown here is derived from an EMBL/GenBank/DDBJ whole genome shotgun (WGS) entry which is preliminary data.</text>
</comment>
<protein>
    <submittedName>
        <fullName evidence="7">DSBA oxidoreductase</fullName>
    </submittedName>
</protein>
<dbReference type="PANTHER" id="PTHR13887">
    <property type="entry name" value="GLUTATHIONE S-TRANSFERASE KAPPA"/>
    <property type="match status" value="1"/>
</dbReference>
<gene>
    <name evidence="7" type="ORF">MGEO_06170</name>
</gene>
<dbReference type="RefSeq" id="WP_085635836.1">
    <property type="nucleotide sequence ID" value="NZ_JFKC01000003.1"/>
</dbReference>
<dbReference type="EMBL" id="JFKC01000003">
    <property type="protein sequence ID" value="OSQ52104.1"/>
    <property type="molecule type" value="Genomic_DNA"/>
</dbReference>